<organism evidence="3 4">
    <name type="scientific">Orchesella dallaii</name>
    <dbReference type="NCBI Taxonomy" id="48710"/>
    <lineage>
        <taxon>Eukaryota</taxon>
        <taxon>Metazoa</taxon>
        <taxon>Ecdysozoa</taxon>
        <taxon>Arthropoda</taxon>
        <taxon>Hexapoda</taxon>
        <taxon>Collembola</taxon>
        <taxon>Entomobryomorpha</taxon>
        <taxon>Entomobryoidea</taxon>
        <taxon>Orchesellidae</taxon>
        <taxon>Orchesellinae</taxon>
        <taxon>Orchesella</taxon>
    </lineage>
</organism>
<dbReference type="EMBL" id="CAXLJM020000028">
    <property type="protein sequence ID" value="CAL8096552.1"/>
    <property type="molecule type" value="Genomic_DNA"/>
</dbReference>
<dbReference type="Proteomes" id="UP001642540">
    <property type="component" value="Unassembled WGS sequence"/>
</dbReference>
<feature type="region of interest" description="Disordered" evidence="2">
    <location>
        <begin position="152"/>
        <end position="174"/>
    </location>
</feature>
<protein>
    <submittedName>
        <fullName evidence="3">Uncharacterized protein</fullName>
    </submittedName>
</protein>
<keyword evidence="4" id="KW-1185">Reference proteome</keyword>
<evidence type="ECO:0000313" key="3">
    <source>
        <dbReference type="EMBL" id="CAL8096552.1"/>
    </source>
</evidence>
<feature type="coiled-coil region" evidence="1">
    <location>
        <begin position="463"/>
        <end position="518"/>
    </location>
</feature>
<evidence type="ECO:0000313" key="4">
    <source>
        <dbReference type="Proteomes" id="UP001642540"/>
    </source>
</evidence>
<name>A0ABP1QBV9_9HEXA</name>
<evidence type="ECO:0000256" key="2">
    <source>
        <dbReference type="SAM" id="MobiDB-lite"/>
    </source>
</evidence>
<feature type="coiled-coil region" evidence="1">
    <location>
        <begin position="295"/>
        <end position="350"/>
    </location>
</feature>
<accession>A0ABP1QBV9</accession>
<evidence type="ECO:0000256" key="1">
    <source>
        <dbReference type="SAM" id="Coils"/>
    </source>
</evidence>
<proteinExistence type="predicted"/>
<reference evidence="3 4" key="1">
    <citation type="submission" date="2024-08" db="EMBL/GenBank/DDBJ databases">
        <authorList>
            <person name="Cucini C."/>
            <person name="Frati F."/>
        </authorList>
    </citation>
    <scope>NUCLEOTIDE SEQUENCE [LARGE SCALE GENOMIC DNA]</scope>
</reference>
<comment type="caution">
    <text evidence="3">The sequence shown here is derived from an EMBL/GenBank/DDBJ whole genome shotgun (WGS) entry which is preliminary data.</text>
</comment>
<sequence>MSNLQNFRSENWNVPPTGQLNSTNMPNLMTNTMPSLRSLATLGGGDAPPFTPRMRSPLFTISTRSITASHSELNVRYTTTEANLNQHRLLSETEIDESNSEIKAINSESPIQSYATSSNIHLKSRNFTEKERNYAPLRRCLHGSIEDLHQASNSTSVNDVKSKNKRKSAPNPSCRGQMIEAANELLVEENKHLTNTIQKTKRKLLVTKIATCFALEALKRRGKVIKKLETLNFEKKQQCAARLILHSLLLNSWRNTRRDLDLRLDDNAELRKSVENFTLQVQVLRHVQSNEKQKSQEKTNLIQHMNDELKIIKEENQIMRKEIEKMENELNSLQASTQNLTDENALLKREITSMIDRKDVLTQSLERERMKSDVFEKENKSMKETVLTIDAQLKETSEQKIHWQERARCSESQVWELQLHLESRDNNIKELTLTCDAFRDERMQLIDLKSQLKSNLDKTTFALKALGEKNEELKGTYEAVKAERDAKANTLHVLEETLEKTKKEFNEVEKELLSFKLQNVRRRREWGNALYFIVSPMDAMRKRLTSEMTH</sequence>
<feature type="region of interest" description="Disordered" evidence="2">
    <location>
        <begin position="1"/>
        <end position="26"/>
    </location>
</feature>
<keyword evidence="1" id="KW-0175">Coiled coil</keyword>
<gene>
    <name evidence="3" type="ORF">ODALV1_LOCUS9390</name>
</gene>